<name>A0A1L0BHV3_9ASCO</name>
<keyword evidence="9" id="KW-1185">Reference proteome</keyword>
<gene>
    <name evidence="8" type="ORF">SAMEA4029010_CIC11G00000005797</name>
</gene>
<dbReference type="Proteomes" id="UP000182334">
    <property type="component" value="Chromosome II"/>
</dbReference>
<keyword evidence="3" id="KW-0328">Glycosyltransferase</keyword>
<evidence type="ECO:0000256" key="6">
    <source>
        <dbReference type="PIRSR" id="PIRSR018153-1"/>
    </source>
</evidence>
<dbReference type="PANTHER" id="PTHR31121">
    <property type="entry name" value="ALPHA-1,2 MANNOSYLTRANSFERASE KTR1"/>
    <property type="match status" value="1"/>
</dbReference>
<evidence type="ECO:0000313" key="8">
    <source>
        <dbReference type="EMBL" id="SGZ50969.1"/>
    </source>
</evidence>
<dbReference type="Pfam" id="PF01793">
    <property type="entry name" value="Glyco_transf_15"/>
    <property type="match status" value="1"/>
</dbReference>
<proteinExistence type="inferred from homology"/>
<dbReference type="GO" id="GO:0006493">
    <property type="term" value="P:protein O-linked glycosylation"/>
    <property type="evidence" value="ECO:0007669"/>
    <property type="project" value="TreeGrafter"/>
</dbReference>
<sequence length="435" mass="51505">MGLKLYSLVALIGLVVVLFLQSQNSQFVSEDINRLQNPTLWRVKDWYRQWKAPKVDSKVKRYGYNPILAGQNKLSQNSYFVERAAIKDRTQIGAENATLVMLVRNSELEGALLSMRSLEDRFNHAYKYPWVFMNDVPFTDEFMEQTALMASGQVFYELIPPQDWNPPDHIDEKKLSDNIANSMDVIYGFSRSYRNMCHFNSGFFYKQKRLLNYDWYFRVEPDVEYMCDFLYDPFTLLRTNNKTYGFTITIPEYYNTIPTLWSTVKLFMAEYPQFLHPNNALDFLVTNETDIFHHTFTESNSEYNMCHFWTNFEIANLNFYRSEAYETYFNYLDQAGGFYYERWGDAPVHSIALALFLDRNAIHHFEDIGYYHAPYMSCPRSRDILSVKRCICKKISEDDEEVNKGMDVRVPSCLARWWRYGSGKRFLNEVAYTFT</sequence>
<feature type="signal peptide" evidence="7">
    <location>
        <begin position="1"/>
        <end position="25"/>
    </location>
</feature>
<evidence type="ECO:0000256" key="3">
    <source>
        <dbReference type="ARBA" id="ARBA00022676"/>
    </source>
</evidence>
<dbReference type="AlphaFoldDB" id="A0A1L0BHV3"/>
<keyword evidence="5" id="KW-0812">Transmembrane</keyword>
<keyword evidence="4" id="KW-0808">Transferase</keyword>
<dbReference type="GO" id="GO:0000026">
    <property type="term" value="F:alpha-1,2-mannosyltransferase activity"/>
    <property type="evidence" value="ECO:0007669"/>
    <property type="project" value="TreeGrafter"/>
</dbReference>
<dbReference type="SUPFAM" id="SSF53448">
    <property type="entry name" value="Nucleotide-diphospho-sugar transferases"/>
    <property type="match status" value="1"/>
</dbReference>
<dbReference type="GO" id="GO:0005794">
    <property type="term" value="C:Golgi apparatus"/>
    <property type="evidence" value="ECO:0007669"/>
    <property type="project" value="TreeGrafter"/>
</dbReference>
<dbReference type="InterPro" id="IPR029044">
    <property type="entry name" value="Nucleotide-diphossugar_trans"/>
</dbReference>
<dbReference type="EMBL" id="LT635757">
    <property type="protein sequence ID" value="SGZ50969.1"/>
    <property type="molecule type" value="Genomic_DNA"/>
</dbReference>
<protein>
    <submittedName>
        <fullName evidence="8">CIC11C00000005797</fullName>
    </submittedName>
</protein>
<keyword evidence="7" id="KW-0732">Signal</keyword>
<accession>A0A1L0BHV3</accession>
<dbReference type="STRING" id="45354.A0A1L0BHV3"/>
<evidence type="ECO:0000313" key="9">
    <source>
        <dbReference type="Proteomes" id="UP000182334"/>
    </source>
</evidence>
<keyword evidence="5" id="KW-0735">Signal-anchor</keyword>
<dbReference type="FunFam" id="3.90.550.10:FF:000051">
    <property type="entry name" value="Alpha-1,2-mannosyltransferase (Ktr4)"/>
    <property type="match status" value="1"/>
</dbReference>
<evidence type="ECO:0000256" key="5">
    <source>
        <dbReference type="ARBA" id="ARBA00022968"/>
    </source>
</evidence>
<organism evidence="8 9">
    <name type="scientific">Sungouiella intermedia</name>
    <dbReference type="NCBI Taxonomy" id="45354"/>
    <lineage>
        <taxon>Eukaryota</taxon>
        <taxon>Fungi</taxon>
        <taxon>Dikarya</taxon>
        <taxon>Ascomycota</taxon>
        <taxon>Saccharomycotina</taxon>
        <taxon>Pichiomycetes</taxon>
        <taxon>Metschnikowiaceae</taxon>
        <taxon>Sungouiella</taxon>
    </lineage>
</organism>
<dbReference type="GO" id="GO:0016020">
    <property type="term" value="C:membrane"/>
    <property type="evidence" value="ECO:0007669"/>
    <property type="project" value="UniProtKB-SubCell"/>
</dbReference>
<dbReference type="GO" id="GO:0000032">
    <property type="term" value="P:cell wall mannoprotein biosynthetic process"/>
    <property type="evidence" value="ECO:0007669"/>
    <property type="project" value="TreeGrafter"/>
</dbReference>
<feature type="active site" description="Nucleophile" evidence="6">
    <location>
        <position position="313"/>
    </location>
</feature>
<feature type="chain" id="PRO_5012679143" evidence="7">
    <location>
        <begin position="26"/>
        <end position="435"/>
    </location>
</feature>
<dbReference type="OrthoDB" id="439943at2759"/>
<comment type="similarity">
    <text evidence="2">Belongs to the glycosyltransferase 15 family.</text>
</comment>
<dbReference type="GO" id="GO:0006487">
    <property type="term" value="P:protein N-linked glycosylation"/>
    <property type="evidence" value="ECO:0007669"/>
    <property type="project" value="TreeGrafter"/>
</dbReference>
<dbReference type="Gene3D" id="3.90.550.10">
    <property type="entry name" value="Spore Coat Polysaccharide Biosynthesis Protein SpsA, Chain A"/>
    <property type="match status" value="1"/>
</dbReference>
<evidence type="ECO:0000256" key="4">
    <source>
        <dbReference type="ARBA" id="ARBA00022679"/>
    </source>
</evidence>
<evidence type="ECO:0000256" key="1">
    <source>
        <dbReference type="ARBA" id="ARBA00004606"/>
    </source>
</evidence>
<comment type="subcellular location">
    <subcellularLocation>
        <location evidence="1">Membrane</location>
        <topology evidence="1">Single-pass type II membrane protein</topology>
    </subcellularLocation>
</comment>
<reference evidence="8 9" key="1">
    <citation type="submission" date="2016-10" db="EMBL/GenBank/DDBJ databases">
        <authorList>
            <person name="de Groot N.N."/>
        </authorList>
    </citation>
    <scope>NUCLEOTIDE SEQUENCE [LARGE SCALE GENOMIC DNA]</scope>
    <source>
        <strain evidence="8 9">CBS 141442</strain>
    </source>
</reference>
<evidence type="ECO:0000256" key="2">
    <source>
        <dbReference type="ARBA" id="ARBA00007677"/>
    </source>
</evidence>
<dbReference type="InterPro" id="IPR002685">
    <property type="entry name" value="Glyco_trans_15"/>
</dbReference>
<evidence type="ECO:0000256" key="7">
    <source>
        <dbReference type="SAM" id="SignalP"/>
    </source>
</evidence>
<dbReference type="PIRSF" id="PIRSF018153">
    <property type="entry name" value="Glyco_trans_15"/>
    <property type="match status" value="1"/>
</dbReference>
<dbReference type="PANTHER" id="PTHR31121:SF10">
    <property type="entry name" value="MANNOSYLTRANSFERASE KTR2-RELATED"/>
    <property type="match status" value="1"/>
</dbReference>